<keyword evidence="2 4" id="KW-0808">Transferase</keyword>
<evidence type="ECO:0000256" key="1">
    <source>
        <dbReference type="ARBA" id="ARBA00022676"/>
    </source>
</evidence>
<keyword evidence="1" id="KW-0328">Glycosyltransferase</keyword>
<dbReference type="PANTHER" id="PTHR12526:SF510">
    <property type="entry name" value="D-INOSITOL 3-PHOSPHATE GLYCOSYLTRANSFERASE"/>
    <property type="match status" value="1"/>
</dbReference>
<evidence type="ECO:0000256" key="2">
    <source>
        <dbReference type="ARBA" id="ARBA00022679"/>
    </source>
</evidence>
<dbReference type="Gene3D" id="3.40.50.2000">
    <property type="entry name" value="Glycogen Phosphorylase B"/>
    <property type="match status" value="2"/>
</dbReference>
<organism evidence="4 5">
    <name type="scientific">Candidatus Woesebacteria bacterium GW2011_GWB1_38_5b</name>
    <dbReference type="NCBI Taxonomy" id="1618569"/>
    <lineage>
        <taxon>Bacteria</taxon>
        <taxon>Candidatus Woeseibacteriota</taxon>
    </lineage>
</organism>
<evidence type="ECO:0000313" key="4">
    <source>
        <dbReference type="EMBL" id="KKQ75894.1"/>
    </source>
</evidence>
<sequence>MNSLEYRVANIVHHFMPFAKDITFNLFFIFKDPHKKYILGPLIGTHVNTALFGEEKPTPAKFALISIIRSLAIRAAPKLLTYLSRWTLKNADIILFSDNYALNCYQSQLRKNQLIKVLGIGVDRDIFTRAKLPNLRQPNCLHVLFVGRLTERKGGRYLINAIAEVKKTQPDIMISCKFVGYGMQETELKRIAKNLNLSHQISFSGELKRNTGTVKYYQACDVVCIPALSDTWVSAKEALCCGKPVIITNVASHPEIVQDGINGYLVPIMDSTAIAKKLVMLATSSRLLQRLSANAYRLAQKRYNWGNIINSYLSIVNNHAGS</sequence>
<dbReference type="Proteomes" id="UP000034181">
    <property type="component" value="Unassembled WGS sequence"/>
</dbReference>
<comment type="caution">
    <text evidence="4">The sequence shown here is derived from an EMBL/GenBank/DDBJ whole genome shotgun (WGS) entry which is preliminary data.</text>
</comment>
<evidence type="ECO:0000259" key="3">
    <source>
        <dbReference type="Pfam" id="PF00534"/>
    </source>
</evidence>
<protein>
    <submittedName>
        <fullName evidence="4">Glycosyl transferase group 1</fullName>
    </submittedName>
</protein>
<name>A0A0G0MQE5_9BACT</name>
<dbReference type="CDD" id="cd03801">
    <property type="entry name" value="GT4_PimA-like"/>
    <property type="match status" value="1"/>
</dbReference>
<reference evidence="4 5" key="1">
    <citation type="journal article" date="2015" name="Nature">
        <title>rRNA introns, odd ribosomes, and small enigmatic genomes across a large radiation of phyla.</title>
        <authorList>
            <person name="Brown C.T."/>
            <person name="Hug L.A."/>
            <person name="Thomas B.C."/>
            <person name="Sharon I."/>
            <person name="Castelle C.J."/>
            <person name="Singh A."/>
            <person name="Wilkins M.J."/>
            <person name="Williams K.H."/>
            <person name="Banfield J.F."/>
        </authorList>
    </citation>
    <scope>NUCLEOTIDE SEQUENCE [LARGE SCALE GENOMIC DNA]</scope>
</reference>
<dbReference type="Pfam" id="PF00534">
    <property type="entry name" value="Glycos_transf_1"/>
    <property type="match status" value="1"/>
</dbReference>
<dbReference type="EMBL" id="LBUZ01000002">
    <property type="protein sequence ID" value="KKQ75894.1"/>
    <property type="molecule type" value="Genomic_DNA"/>
</dbReference>
<dbReference type="PANTHER" id="PTHR12526">
    <property type="entry name" value="GLYCOSYLTRANSFERASE"/>
    <property type="match status" value="1"/>
</dbReference>
<gene>
    <name evidence="4" type="ORF">US96_C0002G0007</name>
</gene>
<feature type="domain" description="Glycosyl transferase family 1" evidence="3">
    <location>
        <begin position="143"/>
        <end position="297"/>
    </location>
</feature>
<proteinExistence type="predicted"/>
<accession>A0A0G0MQE5</accession>
<dbReference type="GO" id="GO:0016757">
    <property type="term" value="F:glycosyltransferase activity"/>
    <property type="evidence" value="ECO:0007669"/>
    <property type="project" value="UniProtKB-KW"/>
</dbReference>
<dbReference type="InterPro" id="IPR001296">
    <property type="entry name" value="Glyco_trans_1"/>
</dbReference>
<evidence type="ECO:0000313" key="5">
    <source>
        <dbReference type="Proteomes" id="UP000034181"/>
    </source>
</evidence>
<dbReference type="AlphaFoldDB" id="A0A0G0MQE5"/>
<dbReference type="SUPFAM" id="SSF53756">
    <property type="entry name" value="UDP-Glycosyltransferase/glycogen phosphorylase"/>
    <property type="match status" value="1"/>
</dbReference>